<evidence type="ECO:0000313" key="2">
    <source>
        <dbReference type="EMBL" id="OAE32300.1"/>
    </source>
</evidence>
<gene>
    <name evidence="2" type="ORF">AXG93_2190s1200</name>
</gene>
<reference evidence="2" key="1">
    <citation type="submission" date="2016-03" db="EMBL/GenBank/DDBJ databases">
        <title>Mechanisms controlling the formation of the plant cell surface in tip-growing cells are functionally conserved among land plants.</title>
        <authorList>
            <person name="Honkanen S."/>
            <person name="Jones V.A."/>
            <person name="Morieri G."/>
            <person name="Champion C."/>
            <person name="Hetherington A.J."/>
            <person name="Kelly S."/>
            <person name="Saint-Marcoux D."/>
            <person name="Proust H."/>
            <person name="Prescott H."/>
            <person name="Dolan L."/>
        </authorList>
    </citation>
    <scope>NUCLEOTIDE SEQUENCE [LARGE SCALE GENOMIC DNA]</scope>
    <source>
        <tissue evidence="2">Whole gametophyte</tissue>
    </source>
</reference>
<dbReference type="EMBL" id="LVLJ01000868">
    <property type="protein sequence ID" value="OAE32300.1"/>
    <property type="molecule type" value="Genomic_DNA"/>
</dbReference>
<dbReference type="AlphaFoldDB" id="A0A176WGE7"/>
<proteinExistence type="predicted"/>
<organism evidence="2 3">
    <name type="scientific">Marchantia polymorpha subsp. ruderalis</name>
    <dbReference type="NCBI Taxonomy" id="1480154"/>
    <lineage>
        <taxon>Eukaryota</taxon>
        <taxon>Viridiplantae</taxon>
        <taxon>Streptophyta</taxon>
        <taxon>Embryophyta</taxon>
        <taxon>Marchantiophyta</taxon>
        <taxon>Marchantiopsida</taxon>
        <taxon>Marchantiidae</taxon>
        <taxon>Marchantiales</taxon>
        <taxon>Marchantiaceae</taxon>
        <taxon>Marchantia</taxon>
    </lineage>
</organism>
<sequence length="224" mass="25460">MPSCHVSLGTVDFDYGEGPSAEEPKTTEFSVADLLSDKIVPLVKYLDEKMMKYSMLESATSYVQLVCRRIKAKVTTTAKRELECKGLRVDICNAQKLTLDLRDILKVYRGAFEVESHRVEELTATLVARDPSWTAELARWMQKLADCEAAQTLELERARGLEADCNRLRSQLSEIEKHLVAAQAKLVETKMTIQQLEQETDAGLRARVARYLRGYVNWEIQTTK</sequence>
<evidence type="ECO:0000313" key="3">
    <source>
        <dbReference type="Proteomes" id="UP000077202"/>
    </source>
</evidence>
<protein>
    <submittedName>
        <fullName evidence="2">Uncharacterized protein</fullName>
    </submittedName>
</protein>
<evidence type="ECO:0000256" key="1">
    <source>
        <dbReference type="SAM" id="Coils"/>
    </source>
</evidence>
<feature type="coiled-coil region" evidence="1">
    <location>
        <begin position="158"/>
        <end position="199"/>
    </location>
</feature>
<name>A0A176WGE7_MARPO</name>
<keyword evidence="3" id="KW-1185">Reference proteome</keyword>
<keyword evidence="1" id="KW-0175">Coiled coil</keyword>
<dbReference type="Proteomes" id="UP000077202">
    <property type="component" value="Unassembled WGS sequence"/>
</dbReference>
<comment type="caution">
    <text evidence="2">The sequence shown here is derived from an EMBL/GenBank/DDBJ whole genome shotgun (WGS) entry which is preliminary data.</text>
</comment>
<accession>A0A176WGE7</accession>